<evidence type="ECO:0000313" key="5">
    <source>
        <dbReference type="EMBL" id="RVT84948.1"/>
    </source>
</evidence>
<dbReference type="AlphaFoldDB" id="A0A437LHS8"/>
<dbReference type="RefSeq" id="WP_127683351.1">
    <property type="nucleotide sequence ID" value="NZ_SACM01000003.1"/>
</dbReference>
<comment type="similarity">
    <text evidence="2 4">Belongs to the cytochrome P450 family.</text>
</comment>
<keyword evidence="4" id="KW-0560">Oxidoreductase</keyword>
<dbReference type="PANTHER" id="PTHR24305:SF166">
    <property type="entry name" value="CYTOCHROME P450 12A4, MITOCHONDRIAL-RELATED"/>
    <property type="match status" value="1"/>
</dbReference>
<organism evidence="5 6">
    <name type="scientific">Inhella crocodyli</name>
    <dbReference type="NCBI Taxonomy" id="2499851"/>
    <lineage>
        <taxon>Bacteria</taxon>
        <taxon>Pseudomonadati</taxon>
        <taxon>Pseudomonadota</taxon>
        <taxon>Betaproteobacteria</taxon>
        <taxon>Burkholderiales</taxon>
        <taxon>Sphaerotilaceae</taxon>
        <taxon>Inhella</taxon>
    </lineage>
</organism>
<dbReference type="PRINTS" id="PR00463">
    <property type="entry name" value="EP450I"/>
</dbReference>
<dbReference type="PRINTS" id="PR00385">
    <property type="entry name" value="P450"/>
</dbReference>
<dbReference type="Pfam" id="PF00067">
    <property type="entry name" value="p450"/>
    <property type="match status" value="1"/>
</dbReference>
<dbReference type="PANTHER" id="PTHR24305">
    <property type="entry name" value="CYTOCHROME P450"/>
    <property type="match status" value="1"/>
</dbReference>
<dbReference type="GO" id="GO:0004497">
    <property type="term" value="F:monooxygenase activity"/>
    <property type="evidence" value="ECO:0007669"/>
    <property type="project" value="UniProtKB-KW"/>
</dbReference>
<sequence length="499" mass="55298">MANAPDALHVDRTAEGAVPPPRAVRTFDALPGPRRLPLLGNLWQVQPTRFHQQLEAWCRRYGPVFRLQLGRHGRVVVVGEHAAIAQVLRDRPEGFRRTERLQDIWLEMGLLPGVFGANGEVWQRQRRMVMHGFDPAHVRRYHPQLQRVADRLVARWQGAAAANQAIDLQGDLMRFTVDAIAGLAFGAEVDTLSSDEDVIQRHLNRLFPVLFRRVFSPLPLWRWWPNADDRALPATVAAVNAAVDGFVREARARLAADPTLREAPRNLLEAMLVAADLPDSGIDDAQVAGNVLTMLLAGEDTTANTLAWLIHLLWQHPAELQRAVDEVRRVCPAGRAASLDELAQLEHLEACTHEAMRLKPVAPMNALQALRPTVLAGVQIEPGMLVMAAMRHDPMNEALVPEAAAFRPERWRGQGGAVEAAHHPKRVSMPFGAGPRICPGRYLALLEIKTAMAALLANFDLAHVGTVDGRPPEEVLHLAMAPKGLRMRLRARAQGWDRA</sequence>
<dbReference type="GO" id="GO:0016705">
    <property type="term" value="F:oxidoreductase activity, acting on paired donors, with incorporation or reduction of molecular oxygen"/>
    <property type="evidence" value="ECO:0007669"/>
    <property type="project" value="InterPro"/>
</dbReference>
<dbReference type="Gene3D" id="1.10.630.10">
    <property type="entry name" value="Cytochrome P450"/>
    <property type="match status" value="1"/>
</dbReference>
<reference evidence="5 6" key="1">
    <citation type="submission" date="2019-01" db="EMBL/GenBank/DDBJ databases">
        <authorList>
            <person name="Chen W.-M."/>
        </authorList>
    </citation>
    <scope>NUCLEOTIDE SEQUENCE [LARGE SCALE GENOMIC DNA]</scope>
    <source>
        <strain evidence="5 6">CCP-18</strain>
    </source>
</reference>
<dbReference type="GO" id="GO:0020037">
    <property type="term" value="F:heme binding"/>
    <property type="evidence" value="ECO:0007669"/>
    <property type="project" value="InterPro"/>
</dbReference>
<dbReference type="SUPFAM" id="SSF48264">
    <property type="entry name" value="Cytochrome P450"/>
    <property type="match status" value="1"/>
</dbReference>
<comment type="cofactor">
    <cofactor evidence="1 3">
        <name>heme</name>
        <dbReference type="ChEBI" id="CHEBI:30413"/>
    </cofactor>
</comment>
<dbReference type="InterPro" id="IPR002401">
    <property type="entry name" value="Cyt_P450_E_grp-I"/>
</dbReference>
<evidence type="ECO:0000256" key="2">
    <source>
        <dbReference type="ARBA" id="ARBA00010617"/>
    </source>
</evidence>
<gene>
    <name evidence="5" type="ORF">EOD73_12575</name>
</gene>
<dbReference type="GO" id="GO:0005506">
    <property type="term" value="F:iron ion binding"/>
    <property type="evidence" value="ECO:0007669"/>
    <property type="project" value="InterPro"/>
</dbReference>
<evidence type="ECO:0000256" key="3">
    <source>
        <dbReference type="PIRSR" id="PIRSR602401-1"/>
    </source>
</evidence>
<feature type="binding site" description="axial binding residue" evidence="3">
    <location>
        <position position="438"/>
    </location>
    <ligand>
        <name>heme</name>
        <dbReference type="ChEBI" id="CHEBI:30413"/>
    </ligand>
    <ligandPart>
        <name>Fe</name>
        <dbReference type="ChEBI" id="CHEBI:18248"/>
    </ligandPart>
</feature>
<proteinExistence type="inferred from homology"/>
<evidence type="ECO:0000256" key="4">
    <source>
        <dbReference type="RuleBase" id="RU000461"/>
    </source>
</evidence>
<dbReference type="PROSITE" id="PS00086">
    <property type="entry name" value="CYTOCHROME_P450"/>
    <property type="match status" value="1"/>
</dbReference>
<keyword evidence="3 4" id="KW-0479">Metal-binding</keyword>
<keyword evidence="3 4" id="KW-0408">Iron</keyword>
<dbReference type="InterPro" id="IPR050121">
    <property type="entry name" value="Cytochrome_P450_monoxygenase"/>
</dbReference>
<dbReference type="Proteomes" id="UP000288587">
    <property type="component" value="Unassembled WGS sequence"/>
</dbReference>
<accession>A0A437LHS8</accession>
<comment type="caution">
    <text evidence="5">The sequence shown here is derived from an EMBL/GenBank/DDBJ whole genome shotgun (WGS) entry which is preliminary data.</text>
</comment>
<keyword evidence="6" id="KW-1185">Reference proteome</keyword>
<dbReference type="InterPro" id="IPR001128">
    <property type="entry name" value="Cyt_P450"/>
</dbReference>
<dbReference type="InterPro" id="IPR017972">
    <property type="entry name" value="Cyt_P450_CS"/>
</dbReference>
<dbReference type="EMBL" id="SACM01000003">
    <property type="protein sequence ID" value="RVT84948.1"/>
    <property type="molecule type" value="Genomic_DNA"/>
</dbReference>
<keyword evidence="4" id="KW-0503">Monooxygenase</keyword>
<evidence type="ECO:0000313" key="6">
    <source>
        <dbReference type="Proteomes" id="UP000288587"/>
    </source>
</evidence>
<dbReference type="InterPro" id="IPR036396">
    <property type="entry name" value="Cyt_P450_sf"/>
</dbReference>
<name>A0A437LHS8_9BURK</name>
<evidence type="ECO:0000256" key="1">
    <source>
        <dbReference type="ARBA" id="ARBA00001971"/>
    </source>
</evidence>
<keyword evidence="3 4" id="KW-0349">Heme</keyword>
<dbReference type="OrthoDB" id="9764248at2"/>
<protein>
    <submittedName>
        <fullName evidence="5">Cytochrome P450</fullName>
    </submittedName>
</protein>